<organism evidence="4 5">
    <name type="scientific">Pelosinus propionicus DSM 13327</name>
    <dbReference type="NCBI Taxonomy" id="1123291"/>
    <lineage>
        <taxon>Bacteria</taxon>
        <taxon>Bacillati</taxon>
        <taxon>Bacillota</taxon>
        <taxon>Negativicutes</taxon>
        <taxon>Selenomonadales</taxon>
        <taxon>Sporomusaceae</taxon>
        <taxon>Pelosinus</taxon>
    </lineage>
</organism>
<dbReference type="Proteomes" id="UP000199520">
    <property type="component" value="Unassembled WGS sequence"/>
</dbReference>
<evidence type="ECO:0000259" key="3">
    <source>
        <dbReference type="PROSITE" id="PS50110"/>
    </source>
</evidence>
<keyword evidence="1" id="KW-0378">Hydrolase</keyword>
<evidence type="ECO:0000313" key="5">
    <source>
        <dbReference type="Proteomes" id="UP000199520"/>
    </source>
</evidence>
<protein>
    <submittedName>
        <fullName evidence="4">Stage II sporulation protein E (SpoIIE)</fullName>
    </submittedName>
</protein>
<dbReference type="InterPro" id="IPR001932">
    <property type="entry name" value="PPM-type_phosphatase-like_dom"/>
</dbReference>
<proteinExistence type="predicted"/>
<gene>
    <name evidence="4" type="ORF">SAMN04490355_102147</name>
</gene>
<evidence type="ECO:0000256" key="1">
    <source>
        <dbReference type="ARBA" id="ARBA00022801"/>
    </source>
</evidence>
<dbReference type="SUPFAM" id="SSF81606">
    <property type="entry name" value="PP2C-like"/>
    <property type="match status" value="1"/>
</dbReference>
<dbReference type="STRING" id="1123291.SAMN04490355_102147"/>
<dbReference type="InterPro" id="IPR052016">
    <property type="entry name" value="Bact_Sigma-Reg"/>
</dbReference>
<keyword evidence="2" id="KW-0597">Phosphoprotein</keyword>
<dbReference type="GO" id="GO:0016791">
    <property type="term" value="F:phosphatase activity"/>
    <property type="evidence" value="ECO:0007669"/>
    <property type="project" value="TreeGrafter"/>
</dbReference>
<keyword evidence="5" id="KW-1185">Reference proteome</keyword>
<accession>A0A1I4L242</accession>
<dbReference type="SMART" id="SM00448">
    <property type="entry name" value="REC"/>
    <property type="match status" value="1"/>
</dbReference>
<dbReference type="RefSeq" id="WP_090937739.1">
    <property type="nucleotide sequence ID" value="NZ_FOTS01000021.1"/>
</dbReference>
<dbReference type="PANTHER" id="PTHR43156:SF2">
    <property type="entry name" value="STAGE II SPORULATION PROTEIN E"/>
    <property type="match status" value="1"/>
</dbReference>
<sequence>MNHIIVADDFSVNRKILKSFLKDMKEVTIHEAADGFQVIALLEQFDIDLVLLDLVMPNKDGFAVLAEMKQHEGYRHIPIIVQSALSQNEYVMQALKLGAYDYFHKTLEDSILEDTLVLKVRNAIHSYSLYKQVQEELKVKQFYQERLRKDLYVASLVQRRFLPNNIAGSMFTIKTLYRPLHVVSGDLYDYKWDEQKQNVVGYILDISGHGVATALITSALKSLIEQGFGQCNSPKEKIEWLNQAIMPYCYEDFYATIICFELNFTTKMITYASGGIHHFLYHSNGKWQFITTPGSPIGLYDNAEFQQHSFPFQNGDEVIFFSDGIADVLERPVVLSTDANGSIESWKALCEAGKVRDDVSAMGITINMESDHNIHPAIRNASSV</sequence>
<dbReference type="Pfam" id="PF07228">
    <property type="entry name" value="SpoIIE"/>
    <property type="match status" value="1"/>
</dbReference>
<dbReference type="SMART" id="SM00331">
    <property type="entry name" value="PP2C_SIG"/>
    <property type="match status" value="1"/>
</dbReference>
<dbReference type="Pfam" id="PF00072">
    <property type="entry name" value="Response_reg"/>
    <property type="match status" value="1"/>
</dbReference>
<evidence type="ECO:0000256" key="2">
    <source>
        <dbReference type="PROSITE-ProRule" id="PRU00169"/>
    </source>
</evidence>
<dbReference type="Gene3D" id="3.60.40.10">
    <property type="entry name" value="PPM-type phosphatase domain"/>
    <property type="match status" value="1"/>
</dbReference>
<dbReference type="OrthoDB" id="9763484at2"/>
<feature type="modified residue" description="4-aspartylphosphate" evidence="2">
    <location>
        <position position="53"/>
    </location>
</feature>
<dbReference type="AlphaFoldDB" id="A0A1I4L242"/>
<feature type="domain" description="Response regulatory" evidence="3">
    <location>
        <begin position="3"/>
        <end position="120"/>
    </location>
</feature>
<evidence type="ECO:0000313" key="4">
    <source>
        <dbReference type="EMBL" id="SFL85070.1"/>
    </source>
</evidence>
<dbReference type="GO" id="GO:0000160">
    <property type="term" value="P:phosphorelay signal transduction system"/>
    <property type="evidence" value="ECO:0007669"/>
    <property type="project" value="InterPro"/>
</dbReference>
<reference evidence="5" key="1">
    <citation type="submission" date="2016-10" db="EMBL/GenBank/DDBJ databases">
        <authorList>
            <person name="Varghese N."/>
            <person name="Submissions S."/>
        </authorList>
    </citation>
    <scope>NUCLEOTIDE SEQUENCE [LARGE SCALE GENOMIC DNA]</scope>
    <source>
        <strain evidence="5">DSM 13327</strain>
    </source>
</reference>
<dbReference type="SUPFAM" id="SSF52172">
    <property type="entry name" value="CheY-like"/>
    <property type="match status" value="1"/>
</dbReference>
<dbReference type="PROSITE" id="PS50110">
    <property type="entry name" value="RESPONSE_REGULATORY"/>
    <property type="match status" value="1"/>
</dbReference>
<dbReference type="PANTHER" id="PTHR43156">
    <property type="entry name" value="STAGE II SPORULATION PROTEIN E-RELATED"/>
    <property type="match status" value="1"/>
</dbReference>
<name>A0A1I4L242_9FIRM</name>
<dbReference type="EMBL" id="FOTS01000021">
    <property type="protein sequence ID" value="SFL85070.1"/>
    <property type="molecule type" value="Genomic_DNA"/>
</dbReference>
<dbReference type="InterPro" id="IPR036457">
    <property type="entry name" value="PPM-type-like_dom_sf"/>
</dbReference>
<dbReference type="Gene3D" id="3.40.50.2300">
    <property type="match status" value="1"/>
</dbReference>
<dbReference type="InterPro" id="IPR011006">
    <property type="entry name" value="CheY-like_superfamily"/>
</dbReference>
<dbReference type="InterPro" id="IPR001789">
    <property type="entry name" value="Sig_transdc_resp-reg_receiver"/>
</dbReference>